<dbReference type="RefSeq" id="WP_382313554.1">
    <property type="nucleotide sequence ID" value="NZ_JBHUFD010000003.1"/>
</dbReference>
<dbReference type="InterPro" id="IPR009078">
    <property type="entry name" value="Ferritin-like_SF"/>
</dbReference>
<dbReference type="Pfam" id="PF05974">
    <property type="entry name" value="DUF892"/>
    <property type="match status" value="1"/>
</dbReference>
<evidence type="ECO:0000313" key="2">
    <source>
        <dbReference type="Proteomes" id="UP001597197"/>
    </source>
</evidence>
<accession>A0ABW4QTZ5</accession>
<dbReference type="InterPro" id="IPR010287">
    <property type="entry name" value="DUF892_YciF-like"/>
</dbReference>
<dbReference type="EMBL" id="JBHUFD010000003">
    <property type="protein sequence ID" value="MFD1873050.1"/>
    <property type="molecule type" value="Genomic_DNA"/>
</dbReference>
<dbReference type="InterPro" id="IPR012347">
    <property type="entry name" value="Ferritin-like"/>
</dbReference>
<evidence type="ECO:0000313" key="1">
    <source>
        <dbReference type="EMBL" id="MFD1873050.1"/>
    </source>
</evidence>
<sequence>MFDKIEILEDRFELKLQSWYNAEKQLVNALPKMVAGATGQRLRLGIKKHLRETEPRSGTYNE</sequence>
<dbReference type="SUPFAM" id="SSF47240">
    <property type="entry name" value="Ferritin-like"/>
    <property type="match status" value="1"/>
</dbReference>
<dbReference type="Proteomes" id="UP001597197">
    <property type="component" value="Unassembled WGS sequence"/>
</dbReference>
<proteinExistence type="predicted"/>
<keyword evidence="2" id="KW-1185">Reference proteome</keyword>
<comment type="caution">
    <text evidence="1">The sequence shown here is derived from an EMBL/GenBank/DDBJ whole genome shotgun (WGS) entry which is preliminary data.</text>
</comment>
<name>A0ABW4QTZ5_9BACT</name>
<protein>
    <submittedName>
        <fullName evidence="1">DUF892 family protein</fullName>
    </submittedName>
</protein>
<reference evidence="2" key="1">
    <citation type="journal article" date="2019" name="Int. J. Syst. Evol. Microbiol.">
        <title>The Global Catalogue of Microorganisms (GCM) 10K type strain sequencing project: providing services to taxonomists for standard genome sequencing and annotation.</title>
        <authorList>
            <consortium name="The Broad Institute Genomics Platform"/>
            <consortium name="The Broad Institute Genome Sequencing Center for Infectious Disease"/>
            <person name="Wu L."/>
            <person name="Ma J."/>
        </authorList>
    </citation>
    <scope>NUCLEOTIDE SEQUENCE [LARGE SCALE GENOMIC DNA]</scope>
    <source>
        <strain evidence="2">CGMCC 1.15795</strain>
    </source>
</reference>
<gene>
    <name evidence="1" type="ORF">ACFSDX_11465</name>
</gene>
<dbReference type="Gene3D" id="1.20.1260.10">
    <property type="match status" value="1"/>
</dbReference>
<organism evidence="1 2">
    <name type="scientific">Hymenobacter bucti</name>
    <dbReference type="NCBI Taxonomy" id="1844114"/>
    <lineage>
        <taxon>Bacteria</taxon>
        <taxon>Pseudomonadati</taxon>
        <taxon>Bacteroidota</taxon>
        <taxon>Cytophagia</taxon>
        <taxon>Cytophagales</taxon>
        <taxon>Hymenobacteraceae</taxon>
        <taxon>Hymenobacter</taxon>
    </lineage>
</organism>